<dbReference type="Pfam" id="PF25056">
    <property type="entry name" value="DUF7793"/>
    <property type="match status" value="1"/>
</dbReference>
<name>I4B4G5_TURPD</name>
<keyword evidence="3" id="KW-1185">Reference proteome</keyword>
<evidence type="ECO:0000313" key="3">
    <source>
        <dbReference type="Proteomes" id="UP000006048"/>
    </source>
</evidence>
<dbReference type="AlphaFoldDB" id="I4B4G5"/>
<evidence type="ECO:0000313" key="2">
    <source>
        <dbReference type="EMBL" id="AFM12172.1"/>
    </source>
</evidence>
<proteinExistence type="predicted"/>
<dbReference type="OrthoDB" id="957652at2"/>
<protein>
    <recommendedName>
        <fullName evidence="1">DUF7793 domain-containing protein</fullName>
    </recommendedName>
</protein>
<dbReference type="EMBL" id="CP002959">
    <property type="protein sequence ID" value="AFM12172.1"/>
    <property type="molecule type" value="Genomic_DNA"/>
</dbReference>
<dbReference type="Proteomes" id="UP000006048">
    <property type="component" value="Chromosome"/>
</dbReference>
<dbReference type="STRING" id="869212.Turpa_1524"/>
<dbReference type="HOGENOM" id="CLU_153801_1_0_12"/>
<sequence>MKVHDLHGFRTWRTPEGYIRTEAKAGVDIVLNFAIENSLVVNELCRGRKRPLLIDLKNLKSITPQARSYFSARDRESDINAFAFLIHSNFQRMVGNIFIQFNRPRLPTKLFNEEPAALEWLKPYLRP</sequence>
<dbReference type="KEGG" id="tpx:Turpa_1524"/>
<dbReference type="Gene3D" id="3.40.1680.10">
    <property type="entry name" value="yp_829618.1 domain like"/>
    <property type="match status" value="1"/>
</dbReference>
<feature type="domain" description="DUF7793" evidence="1">
    <location>
        <begin position="16"/>
        <end position="124"/>
    </location>
</feature>
<dbReference type="RefSeq" id="WP_014802683.1">
    <property type="nucleotide sequence ID" value="NC_018020.1"/>
</dbReference>
<dbReference type="InterPro" id="IPR056695">
    <property type="entry name" value="DUF7793"/>
</dbReference>
<dbReference type="Gene3D" id="3.40.970.30">
    <property type="entry name" value="yp_829618.1 like domains"/>
    <property type="match status" value="1"/>
</dbReference>
<reference evidence="2 3" key="1">
    <citation type="submission" date="2012-06" db="EMBL/GenBank/DDBJ databases">
        <title>The complete chromosome of genome of Turneriella parva DSM 21527.</title>
        <authorList>
            <consortium name="US DOE Joint Genome Institute (JGI-PGF)"/>
            <person name="Lucas S."/>
            <person name="Han J."/>
            <person name="Lapidus A."/>
            <person name="Bruce D."/>
            <person name="Goodwin L."/>
            <person name="Pitluck S."/>
            <person name="Peters L."/>
            <person name="Kyrpides N."/>
            <person name="Mavromatis K."/>
            <person name="Ivanova N."/>
            <person name="Mikhailova N."/>
            <person name="Chertkov O."/>
            <person name="Detter J.C."/>
            <person name="Tapia R."/>
            <person name="Han C."/>
            <person name="Land M."/>
            <person name="Hauser L."/>
            <person name="Markowitz V."/>
            <person name="Cheng J.-F."/>
            <person name="Hugenholtz P."/>
            <person name="Woyke T."/>
            <person name="Wu D."/>
            <person name="Gronow S."/>
            <person name="Wellnitz S."/>
            <person name="Brambilla E."/>
            <person name="Klenk H.-P."/>
            <person name="Eisen J.A."/>
        </authorList>
    </citation>
    <scope>NUCLEOTIDE SEQUENCE [LARGE SCALE GENOMIC DNA]</scope>
    <source>
        <strain evidence="3">ATCC BAA-1111 / DSM 21527 / NCTC 11395 / H</strain>
    </source>
</reference>
<gene>
    <name evidence="2" type="ordered locus">Turpa_1524</name>
</gene>
<evidence type="ECO:0000259" key="1">
    <source>
        <dbReference type="Pfam" id="PF25056"/>
    </source>
</evidence>
<organism evidence="2 3">
    <name type="scientific">Turneriella parva (strain ATCC BAA-1111 / DSM 21527 / NCTC 11395 / H)</name>
    <name type="common">Leptospira parva</name>
    <dbReference type="NCBI Taxonomy" id="869212"/>
    <lineage>
        <taxon>Bacteria</taxon>
        <taxon>Pseudomonadati</taxon>
        <taxon>Spirochaetota</taxon>
        <taxon>Spirochaetia</taxon>
        <taxon>Leptospirales</taxon>
        <taxon>Leptospiraceae</taxon>
        <taxon>Turneriella</taxon>
    </lineage>
</organism>
<accession>I4B4G5</accession>